<sequence>MATDYYETMALFARIMIMFLIGLEMDVPCLMRNLRPASIIACGSCVMCCLFAAAITPFIYQETSAHGPMISMTLMVAVTLANAASPIVIRVAAELKFATSDVGRLAISSSLICDMYCVILLVIMSRAKHKIGIFLWALEGFGSLLMVVAVIVLNMYLANWLNRRNRNAKNLKNAEAFGILSLVVVTALALETLGFNSIIGCFLIGSMFPRGGKTARTLLPKLTYSVHNFILPIYFGYTGFQADVTTITTLPNVAIVVIVILLSLGGKISGTLFACHYLKVPLSEGVLLAFLMTMKGHVDLLILTLSLQNKYIVSQDFYSVMMATLVINTLIAGPVTAYMVRRESEFIGYRSKAFALQDPEAELIMLACVHSPRPVATMLGLIAASRGSQNIPITPYLLHLIELPEKTNTNLMYHQREDDEYFSDEEDYGGDDVVEINDAVDGFFAETGVMIHQVKAVSPYVSMYVDVCDRAEDIRASIILLPFHKHRRIDGKMESGREGIRTTNQKVLRHAQCSVAILVDRGLTGASSHRAAASGSESLQHVAILFFGGADDREALGFSRRLGMHHHINLTVIRFLPAASSSKEEDQNVGADVPRKEDDVLMAISDHDIENEADSTVLTDFYNRYVTSGQVGYVEKNVENGEETASALRDMADIYSLFVVGKGGRRQSPLTTGMSDWEECPELGTVGDLLASSDFDISGSVLVIQHYRPTQNDDDR</sequence>
<evidence type="ECO:0000256" key="3">
    <source>
        <dbReference type="ARBA" id="ARBA00022538"/>
    </source>
</evidence>
<keyword evidence="2" id="KW-0813">Transport</keyword>
<dbReference type="Gene3D" id="1.20.1530.20">
    <property type="match status" value="1"/>
</dbReference>
<evidence type="ECO:0000259" key="13">
    <source>
        <dbReference type="Pfam" id="PF23259"/>
    </source>
</evidence>
<keyword evidence="8 10" id="KW-0472">Membrane</keyword>
<evidence type="ECO:0000256" key="7">
    <source>
        <dbReference type="ARBA" id="ARBA00023065"/>
    </source>
</evidence>
<comment type="subcellular location">
    <subcellularLocation>
        <location evidence="1">Membrane</location>
        <topology evidence="1">Multi-pass membrane protein</topology>
    </subcellularLocation>
</comment>
<dbReference type="PANTHER" id="PTHR32468:SF18">
    <property type="entry name" value="CATION_H(+) ANTIPORTER 1"/>
    <property type="match status" value="1"/>
</dbReference>
<dbReference type="EMBL" id="GHES01044267">
    <property type="protein sequence ID" value="MPA74826.1"/>
    <property type="molecule type" value="Transcribed_RNA"/>
</dbReference>
<evidence type="ECO:0000256" key="1">
    <source>
        <dbReference type="ARBA" id="ARBA00004141"/>
    </source>
</evidence>
<proteinExistence type="inferred from homology"/>
<evidence type="ECO:0000256" key="6">
    <source>
        <dbReference type="ARBA" id="ARBA00022989"/>
    </source>
</evidence>
<accession>A0A5B7C3I2</accession>
<evidence type="ECO:0000259" key="11">
    <source>
        <dbReference type="Pfam" id="PF00999"/>
    </source>
</evidence>
<dbReference type="Pfam" id="PF23259">
    <property type="entry name" value="CHX17_C"/>
    <property type="match status" value="1"/>
</dbReference>
<feature type="transmembrane region" description="Helical" evidence="10">
    <location>
        <begin position="317"/>
        <end position="340"/>
    </location>
</feature>
<name>A0A5B7C3I2_DAVIN</name>
<dbReference type="PANTHER" id="PTHR32468">
    <property type="entry name" value="CATION/H + ANTIPORTER"/>
    <property type="match status" value="1"/>
</dbReference>
<dbReference type="InterPro" id="IPR057290">
    <property type="entry name" value="CHX17_C"/>
</dbReference>
<feature type="domain" description="Cation/H(+) antiporter C-terminal" evidence="13">
    <location>
        <begin position="542"/>
        <end position="707"/>
    </location>
</feature>
<evidence type="ECO:0000256" key="4">
    <source>
        <dbReference type="ARBA" id="ARBA00022692"/>
    </source>
</evidence>
<dbReference type="AlphaFoldDB" id="A0A5B7C3I2"/>
<dbReference type="GO" id="GO:0016020">
    <property type="term" value="C:membrane"/>
    <property type="evidence" value="ECO:0007669"/>
    <property type="project" value="UniProtKB-SubCell"/>
</dbReference>
<dbReference type="GO" id="GO:0006885">
    <property type="term" value="P:regulation of pH"/>
    <property type="evidence" value="ECO:0007669"/>
    <property type="project" value="TreeGrafter"/>
</dbReference>
<dbReference type="InterPro" id="IPR057291">
    <property type="entry name" value="CHX17_2nd"/>
</dbReference>
<dbReference type="InterPro" id="IPR038770">
    <property type="entry name" value="Na+/solute_symporter_sf"/>
</dbReference>
<feature type="transmembrane region" description="Helical" evidence="10">
    <location>
        <begin position="72"/>
        <end position="93"/>
    </location>
</feature>
<feature type="transmembrane region" description="Helical" evidence="10">
    <location>
        <begin position="286"/>
        <end position="305"/>
    </location>
</feature>
<keyword evidence="3" id="KW-0633">Potassium transport</keyword>
<protein>
    <submittedName>
        <fullName evidence="14">Putative cation/H(+) antiporter 2-like isoform X1</fullName>
    </submittedName>
</protein>
<evidence type="ECO:0000256" key="2">
    <source>
        <dbReference type="ARBA" id="ARBA00022448"/>
    </source>
</evidence>
<feature type="domain" description="Cation/H(+) antiporter central" evidence="12">
    <location>
        <begin position="396"/>
        <end position="528"/>
    </location>
</feature>
<keyword evidence="7" id="KW-0406">Ion transport</keyword>
<evidence type="ECO:0000313" key="14">
    <source>
        <dbReference type="EMBL" id="MPA74826.1"/>
    </source>
</evidence>
<keyword evidence="6 10" id="KW-1133">Transmembrane helix</keyword>
<dbReference type="GO" id="GO:1902600">
    <property type="term" value="P:proton transmembrane transport"/>
    <property type="evidence" value="ECO:0007669"/>
    <property type="project" value="InterPro"/>
</dbReference>
<feature type="transmembrane region" description="Helical" evidence="10">
    <location>
        <begin position="6"/>
        <end position="25"/>
    </location>
</feature>
<comment type="similarity">
    <text evidence="9">Belongs to the monovalent cation:proton antiporter 2 (CPA2) transporter (TC 2.A.37) family. CHX (TC 2.A.37.4) subfamily.</text>
</comment>
<feature type="transmembrane region" description="Helical" evidence="10">
    <location>
        <begin position="253"/>
        <end position="274"/>
    </location>
</feature>
<evidence type="ECO:0000256" key="10">
    <source>
        <dbReference type="SAM" id="Phobius"/>
    </source>
</evidence>
<keyword evidence="5" id="KW-0630">Potassium</keyword>
<feature type="transmembrane region" description="Helical" evidence="10">
    <location>
        <begin position="177"/>
        <end position="208"/>
    </location>
</feature>
<evidence type="ECO:0000259" key="12">
    <source>
        <dbReference type="Pfam" id="PF23256"/>
    </source>
</evidence>
<feature type="transmembrane region" description="Helical" evidence="10">
    <location>
        <begin position="105"/>
        <end position="127"/>
    </location>
</feature>
<dbReference type="GO" id="GO:0006813">
    <property type="term" value="P:potassium ion transport"/>
    <property type="evidence" value="ECO:0007669"/>
    <property type="project" value="UniProtKB-KW"/>
</dbReference>
<feature type="transmembrane region" description="Helical" evidence="10">
    <location>
        <begin position="133"/>
        <end position="157"/>
    </location>
</feature>
<evidence type="ECO:0000256" key="8">
    <source>
        <dbReference type="ARBA" id="ARBA00023136"/>
    </source>
</evidence>
<reference evidence="14" key="1">
    <citation type="submission" date="2019-08" db="EMBL/GenBank/DDBJ databases">
        <title>Reference gene set and small RNA set construction with multiple tissues from Davidia involucrata Baill.</title>
        <authorList>
            <person name="Yang H."/>
            <person name="Zhou C."/>
            <person name="Li G."/>
            <person name="Wang J."/>
            <person name="Gao P."/>
            <person name="Wang M."/>
            <person name="Wang R."/>
            <person name="Zhao Y."/>
        </authorList>
    </citation>
    <scope>NUCLEOTIDE SEQUENCE</scope>
    <source>
        <tissue evidence="14">Mixed with DoveR01_LX</tissue>
    </source>
</reference>
<keyword evidence="4 10" id="KW-0812">Transmembrane</keyword>
<feature type="transmembrane region" description="Helical" evidence="10">
    <location>
        <begin position="37"/>
        <end position="60"/>
    </location>
</feature>
<gene>
    <name evidence="14" type="ORF">Din_044267</name>
</gene>
<dbReference type="InterPro" id="IPR006153">
    <property type="entry name" value="Cation/H_exchanger_TM"/>
</dbReference>
<dbReference type="GO" id="GO:0012505">
    <property type="term" value="C:endomembrane system"/>
    <property type="evidence" value="ECO:0007669"/>
    <property type="project" value="TreeGrafter"/>
</dbReference>
<dbReference type="GO" id="GO:0015297">
    <property type="term" value="F:antiporter activity"/>
    <property type="evidence" value="ECO:0007669"/>
    <property type="project" value="InterPro"/>
</dbReference>
<evidence type="ECO:0000256" key="9">
    <source>
        <dbReference type="ARBA" id="ARBA00038341"/>
    </source>
</evidence>
<dbReference type="Pfam" id="PF23256">
    <property type="entry name" value="CHX17_2nd"/>
    <property type="match status" value="1"/>
</dbReference>
<organism evidence="14">
    <name type="scientific">Davidia involucrata</name>
    <name type="common">Dove tree</name>
    <dbReference type="NCBI Taxonomy" id="16924"/>
    <lineage>
        <taxon>Eukaryota</taxon>
        <taxon>Viridiplantae</taxon>
        <taxon>Streptophyta</taxon>
        <taxon>Embryophyta</taxon>
        <taxon>Tracheophyta</taxon>
        <taxon>Spermatophyta</taxon>
        <taxon>Magnoliopsida</taxon>
        <taxon>eudicotyledons</taxon>
        <taxon>Gunneridae</taxon>
        <taxon>Pentapetalae</taxon>
        <taxon>asterids</taxon>
        <taxon>Cornales</taxon>
        <taxon>Nyssaceae</taxon>
        <taxon>Davidia</taxon>
    </lineage>
</organism>
<dbReference type="InterPro" id="IPR050794">
    <property type="entry name" value="CPA2_transporter"/>
</dbReference>
<feature type="domain" description="Cation/H+ exchanger transmembrane" evidence="11">
    <location>
        <begin position="7"/>
        <end position="341"/>
    </location>
</feature>
<evidence type="ECO:0000256" key="5">
    <source>
        <dbReference type="ARBA" id="ARBA00022958"/>
    </source>
</evidence>
<dbReference type="Pfam" id="PF00999">
    <property type="entry name" value="Na_H_Exchanger"/>
    <property type="match status" value="1"/>
</dbReference>